<gene>
    <name evidence="11" type="ORF">CLODIP_2_CD03874</name>
</gene>
<feature type="transmembrane region" description="Helical" evidence="9">
    <location>
        <begin position="375"/>
        <end position="397"/>
    </location>
</feature>
<dbReference type="InterPro" id="IPR000832">
    <property type="entry name" value="GPCR_2_secretin-like"/>
</dbReference>
<proteinExistence type="inferred from homology"/>
<comment type="caution">
    <text evidence="11">The sequence shown here is derived from an EMBL/GenBank/DDBJ whole genome shotgun (WGS) entry which is preliminary data.</text>
</comment>
<dbReference type="Pfam" id="PF00002">
    <property type="entry name" value="7tm_2"/>
    <property type="match status" value="1"/>
</dbReference>
<dbReference type="OrthoDB" id="1100386at2759"/>
<dbReference type="PANTHER" id="PTHR12011">
    <property type="entry name" value="ADHESION G-PROTEIN COUPLED RECEPTOR"/>
    <property type="match status" value="1"/>
</dbReference>
<dbReference type="FunFam" id="1.20.1070.10:FF:000058">
    <property type="entry name" value="Adhesion G protein-coupled receptor F5"/>
    <property type="match status" value="1"/>
</dbReference>
<keyword evidence="7" id="KW-0325">Glycoprotein</keyword>
<feature type="transmembrane region" description="Helical" evidence="9">
    <location>
        <begin position="261"/>
        <end position="283"/>
    </location>
</feature>
<feature type="transmembrane region" description="Helical" evidence="9">
    <location>
        <begin position="156"/>
        <end position="180"/>
    </location>
</feature>
<dbReference type="PANTHER" id="PTHR12011:SF347">
    <property type="entry name" value="FI21270P1-RELATED"/>
    <property type="match status" value="1"/>
</dbReference>
<protein>
    <recommendedName>
        <fullName evidence="10">G-protein coupled receptors family 2 profile 2 domain-containing protein</fullName>
    </recommendedName>
</protein>
<feature type="transmembrane region" description="Helical" evidence="9">
    <location>
        <begin position="303"/>
        <end position="330"/>
    </location>
</feature>
<dbReference type="GO" id="GO:0004930">
    <property type="term" value="F:G protein-coupled receptor activity"/>
    <property type="evidence" value="ECO:0007669"/>
    <property type="project" value="InterPro"/>
</dbReference>
<evidence type="ECO:0000256" key="7">
    <source>
        <dbReference type="ARBA" id="ARBA00023180"/>
    </source>
</evidence>
<dbReference type="Gene3D" id="1.20.1070.10">
    <property type="entry name" value="Rhodopsin 7-helix transmembrane proteins"/>
    <property type="match status" value="1"/>
</dbReference>
<feature type="transmembrane region" description="Helical" evidence="9">
    <location>
        <begin position="192"/>
        <end position="213"/>
    </location>
</feature>
<dbReference type="InterPro" id="IPR017981">
    <property type="entry name" value="GPCR_2-like_7TM"/>
</dbReference>
<keyword evidence="5 9" id="KW-0472">Membrane</keyword>
<evidence type="ECO:0000256" key="4">
    <source>
        <dbReference type="ARBA" id="ARBA00022989"/>
    </source>
</evidence>
<dbReference type="GO" id="GO:0005886">
    <property type="term" value="C:plasma membrane"/>
    <property type="evidence" value="ECO:0007669"/>
    <property type="project" value="TreeGrafter"/>
</dbReference>
<evidence type="ECO:0000256" key="5">
    <source>
        <dbReference type="ARBA" id="ARBA00023136"/>
    </source>
</evidence>
<feature type="transmembrane region" description="Helical" evidence="9">
    <location>
        <begin position="219"/>
        <end position="240"/>
    </location>
</feature>
<keyword evidence="6" id="KW-1015">Disulfide bond</keyword>
<feature type="transmembrane region" description="Helical" evidence="9">
    <location>
        <begin position="351"/>
        <end position="369"/>
    </location>
</feature>
<comment type="subcellular location">
    <subcellularLocation>
        <location evidence="1">Membrane</location>
        <topology evidence="1">Multi-pass membrane protein</topology>
    </subcellularLocation>
</comment>
<feature type="domain" description="G-protein coupled receptors family 2 profile 2" evidence="10">
    <location>
        <begin position="154"/>
        <end position="398"/>
    </location>
</feature>
<comment type="similarity">
    <text evidence="2">Belongs to the G-protein coupled receptor 2 family. Adhesion G-protein coupled receptor (ADGR) subfamily.</text>
</comment>
<dbReference type="PROSITE" id="PS50261">
    <property type="entry name" value="G_PROTEIN_RECEP_F2_4"/>
    <property type="match status" value="1"/>
</dbReference>
<evidence type="ECO:0000256" key="1">
    <source>
        <dbReference type="ARBA" id="ARBA00004141"/>
    </source>
</evidence>
<evidence type="ECO:0000256" key="2">
    <source>
        <dbReference type="ARBA" id="ARBA00007343"/>
    </source>
</evidence>
<organism evidence="11 12">
    <name type="scientific">Cloeon dipterum</name>
    <dbReference type="NCBI Taxonomy" id="197152"/>
    <lineage>
        <taxon>Eukaryota</taxon>
        <taxon>Metazoa</taxon>
        <taxon>Ecdysozoa</taxon>
        <taxon>Arthropoda</taxon>
        <taxon>Hexapoda</taxon>
        <taxon>Insecta</taxon>
        <taxon>Pterygota</taxon>
        <taxon>Palaeoptera</taxon>
        <taxon>Ephemeroptera</taxon>
        <taxon>Pisciforma</taxon>
        <taxon>Baetidae</taxon>
        <taxon>Cloeon</taxon>
    </lineage>
</organism>
<accession>A0A8S1E0I2</accession>
<evidence type="ECO:0000256" key="9">
    <source>
        <dbReference type="SAM" id="Phobius"/>
    </source>
</evidence>
<evidence type="ECO:0000256" key="8">
    <source>
        <dbReference type="SAM" id="MobiDB-lite"/>
    </source>
</evidence>
<evidence type="ECO:0000259" key="10">
    <source>
        <dbReference type="PROSITE" id="PS50261"/>
    </source>
</evidence>
<evidence type="ECO:0000313" key="12">
    <source>
        <dbReference type="Proteomes" id="UP000494165"/>
    </source>
</evidence>
<reference evidence="11 12" key="1">
    <citation type="submission" date="2020-04" db="EMBL/GenBank/DDBJ databases">
        <authorList>
            <person name="Alioto T."/>
            <person name="Alioto T."/>
            <person name="Gomez Garrido J."/>
        </authorList>
    </citation>
    <scope>NUCLEOTIDE SEQUENCE [LARGE SCALE GENOMIC DNA]</scope>
</reference>
<dbReference type="GO" id="GO:0007166">
    <property type="term" value="P:cell surface receptor signaling pathway"/>
    <property type="evidence" value="ECO:0007669"/>
    <property type="project" value="InterPro"/>
</dbReference>
<dbReference type="AlphaFoldDB" id="A0A8S1E0I2"/>
<keyword evidence="12" id="KW-1185">Reference proteome</keyword>
<name>A0A8S1E0I2_9INSE</name>
<feature type="region of interest" description="Disordered" evidence="8">
    <location>
        <begin position="466"/>
        <end position="495"/>
    </location>
</feature>
<evidence type="ECO:0000256" key="6">
    <source>
        <dbReference type="ARBA" id="ARBA00023157"/>
    </source>
</evidence>
<keyword evidence="4 9" id="KW-1133">Transmembrane helix</keyword>
<sequence length="549" mass="62539">MVQIPSEELMPVFCNSNTRCEPIIKIDCVPCPEDLSMCKVNDRCYKIVEYDGSPDTTCGNYRLAAFELRSELNDFMLLFNPATCWDCVKVDQYGNQWRCCDNTNCERKCPLRAGGDAAYWKCDGDEYSTMWPEYEGCISAWISEIQDMAKDIIMEIISIIFSSLSVVSLALTLIALNFVEGSQEERNSIEKHLCFCLLIGHGMALTVLDRSYFHLSQEVCVGVAIFLHYIFLAAFMWMAVEGHLLYRMVVRVFDSGRDFSMIYLCSSYGIPLLVVSITCAITASLQDYGYANDELCWLSTPFYIWAFMGPVVILTGINLVVLVFAMKVAVAASAQQMHSFSERMKIWMKGWFSLSSLLGVTWIFGFFYIQFDHNFAYAFVTLNGLQGIIMFLTRVVFNEQVKSSIKSKAKQKIMMKSFYNFVWNRKDSNAKTSPQPSPWVSRNSLQPNEACSASAIRFGDTTSRCRSSTKHSLSNDSSISTIDSKQNVNPFRPMTSNDSQTLLKIKMKIQNSWGFLRETLLHKNNIEIIVKDFSFKNDVENVEEQNIEC</sequence>
<dbReference type="Proteomes" id="UP000494165">
    <property type="component" value="Unassembled WGS sequence"/>
</dbReference>
<keyword evidence="3 9" id="KW-0812">Transmembrane</keyword>
<dbReference type="EMBL" id="CADEPI010000524">
    <property type="protein sequence ID" value="CAB3386978.1"/>
    <property type="molecule type" value="Genomic_DNA"/>
</dbReference>
<evidence type="ECO:0000256" key="3">
    <source>
        <dbReference type="ARBA" id="ARBA00022692"/>
    </source>
</evidence>
<dbReference type="PRINTS" id="PR00249">
    <property type="entry name" value="GPCRSECRETIN"/>
</dbReference>
<evidence type="ECO:0000313" key="11">
    <source>
        <dbReference type="EMBL" id="CAB3386978.1"/>
    </source>
</evidence>